<evidence type="ECO:0000256" key="14">
    <source>
        <dbReference type="SAM" id="Phobius"/>
    </source>
</evidence>
<feature type="domain" description="Disease resistance R13L4/SHOC-2-like LRR" evidence="18">
    <location>
        <begin position="549"/>
        <end position="710"/>
    </location>
</feature>
<dbReference type="FunFam" id="3.40.50.300:FF:001091">
    <property type="entry name" value="Probable disease resistance protein At1g61300"/>
    <property type="match status" value="1"/>
</dbReference>
<dbReference type="OrthoDB" id="1296053at2759"/>
<keyword evidence="20" id="KW-1185">Reference proteome</keyword>
<dbReference type="InterPro" id="IPR058922">
    <property type="entry name" value="WHD_DRP"/>
</dbReference>
<keyword evidence="12" id="KW-0175">Coiled coil</keyword>
<dbReference type="InterPro" id="IPR032675">
    <property type="entry name" value="LRR_dom_sf"/>
</dbReference>
<dbReference type="Gene3D" id="1.20.5.4130">
    <property type="match status" value="1"/>
</dbReference>
<comment type="subcellular location">
    <subcellularLocation>
        <location evidence="3">Cytoplasm</location>
    </subcellularLocation>
    <subcellularLocation>
        <location evidence="2">Membrane</location>
        <topology evidence="2">Peripheral membrane protein</topology>
    </subcellularLocation>
</comment>
<dbReference type="PANTHER" id="PTHR23155:SF1152">
    <property type="entry name" value="AAA+ ATPASE DOMAIN-CONTAINING PROTEIN"/>
    <property type="match status" value="1"/>
</dbReference>
<dbReference type="SUPFAM" id="SSF52540">
    <property type="entry name" value="P-loop containing nucleoside triphosphate hydrolases"/>
    <property type="match status" value="1"/>
</dbReference>
<comment type="caution">
    <text evidence="19">The sequence shown here is derived from an EMBL/GenBank/DDBJ whole genome shotgun (WGS) entry which is preliminary data.</text>
</comment>
<dbReference type="Pfam" id="PF18052">
    <property type="entry name" value="Rx_N"/>
    <property type="match status" value="1"/>
</dbReference>
<dbReference type="EMBL" id="JACXVP010000005">
    <property type="protein sequence ID" value="KAG5604009.1"/>
    <property type="molecule type" value="Genomic_DNA"/>
</dbReference>
<dbReference type="InterPro" id="IPR027417">
    <property type="entry name" value="P-loop_NTPase"/>
</dbReference>
<evidence type="ECO:0000256" key="6">
    <source>
        <dbReference type="ARBA" id="ARBA00022614"/>
    </source>
</evidence>
<evidence type="ECO:0000256" key="3">
    <source>
        <dbReference type="ARBA" id="ARBA00004496"/>
    </source>
</evidence>
<feature type="transmembrane region" description="Helical" evidence="14">
    <location>
        <begin position="909"/>
        <end position="928"/>
    </location>
</feature>
<dbReference type="CDD" id="cd14798">
    <property type="entry name" value="RX-CC_like"/>
    <property type="match status" value="1"/>
</dbReference>
<evidence type="ECO:0000259" key="17">
    <source>
        <dbReference type="Pfam" id="PF23559"/>
    </source>
</evidence>
<name>A0A9J5YTY3_SOLCO</name>
<evidence type="ECO:0000256" key="11">
    <source>
        <dbReference type="ARBA" id="ARBA00022840"/>
    </source>
</evidence>
<keyword evidence="10" id="KW-0611">Plant defense</keyword>
<evidence type="ECO:0000256" key="8">
    <source>
        <dbReference type="ARBA" id="ARBA00022737"/>
    </source>
</evidence>
<dbReference type="Pfam" id="PF23598">
    <property type="entry name" value="LRR_14"/>
    <property type="match status" value="1"/>
</dbReference>
<keyword evidence="8" id="KW-0677">Repeat</keyword>
<comment type="similarity">
    <text evidence="4">Belongs to the disease resistance NB-LRR family.</text>
</comment>
<dbReference type="GO" id="GO:0005737">
    <property type="term" value="C:cytoplasm"/>
    <property type="evidence" value="ECO:0007669"/>
    <property type="project" value="UniProtKB-SubCell"/>
</dbReference>
<feature type="domain" description="NB-ARC" evidence="15">
    <location>
        <begin position="154"/>
        <end position="323"/>
    </location>
</feature>
<evidence type="ECO:0000256" key="10">
    <source>
        <dbReference type="ARBA" id="ARBA00022821"/>
    </source>
</evidence>
<evidence type="ECO:0000256" key="5">
    <source>
        <dbReference type="ARBA" id="ARBA00022490"/>
    </source>
</evidence>
<dbReference type="Proteomes" id="UP000824120">
    <property type="component" value="Chromosome 5"/>
</dbReference>
<dbReference type="InterPro" id="IPR002182">
    <property type="entry name" value="NB-ARC"/>
</dbReference>
<sequence length="929" mass="106773">MAYACISSLMQTLQQLLQSKSSLICESPIQQKHVESSYQSLCALQIFLEDTTNEANDIENLKILEKRIKDIVYKAEDRVDSCLTNILLADNEDDREKACKFFNEELQQVKTEFDSLRKEVMVIEFNKRGSKSMELAATTSFSSIQETTYVGMKKDYKAILNCLNAQTKELIVISLVGMGGIGKTTLARKVFDNSTIRDRFEKHAWVTISEQYNKRQMLLEVASSITGVNNQEMSNDELMVIVYRSLKGRRFLIVIDDLWSTDAWDQMRRLFQNDNNNSRIILTTRLKRVADYASSPDFPPYDVSFLSFKDSWKLFTKKLFNKDRCPPQLRKIGKHIIEQCQGLPLSIIVIAGLLGKIGVTYDNWKKTEENLKSFHGSVLEQCQAILSLSYNYLPPYLKACFLYIGGFPEDMEIRVSKMMSSWIAEQFIKATSEKRLEVVAEEYVQELMDRSLILGKTRKPNGRFKTCKIHDLLRQLCIREAQSENVVHFPYSDHVLTYSNDINDRRRVMIPFLIEDYFADHPSQTSGKITTRSLIFMGAGKSYLVPEMNHWPDSISDFKLLKVLDAREIGYDFSHIIPQLVHLRYIDARIGDPSSLAKLFNLQTIIVYSRRNVQLPAEIWTMSEIKHVDIEQMYMPNPVSIEEQQPLFLNNLQTLALDSSPFLAEILKRTPNVDKLKIRAANTHNEWSDFVDCLINLQRLEKLSITATEDNSPRILSSVFCAPNLKHLRLAETSLPWEDMAVLANLPNLEVLKADRAFTGTEWTLNEDSVFKKLKYLRIKRADDLEMWEAASDSFPMLEQLVLQHLEDLEDIPQSFGEIMTLKLVQVKYCSPTVDNSARNILEDQQSWGNYMEISVSKSISLWIAELFVNARSNKCLEVIAEEYLQDLIDTSLIFAGTVKRANLHFSCLRCWMCLPAIAIAIVIVIVIV</sequence>
<dbReference type="InterPro" id="IPR036388">
    <property type="entry name" value="WH-like_DNA-bd_sf"/>
</dbReference>
<evidence type="ECO:0000313" key="20">
    <source>
        <dbReference type="Proteomes" id="UP000824120"/>
    </source>
</evidence>
<keyword evidence="7" id="KW-0381">Hypersensitive response</keyword>
<evidence type="ECO:0000313" key="19">
    <source>
        <dbReference type="EMBL" id="KAG5604009.1"/>
    </source>
</evidence>
<dbReference type="InterPro" id="IPR042197">
    <property type="entry name" value="Apaf_helical"/>
</dbReference>
<dbReference type="InterPro" id="IPR041118">
    <property type="entry name" value="Rx_N"/>
</dbReference>
<feature type="domain" description="Disease resistance protein winged helix" evidence="17">
    <location>
        <begin position="853"/>
        <end position="895"/>
    </location>
</feature>
<dbReference type="PANTHER" id="PTHR23155">
    <property type="entry name" value="DISEASE RESISTANCE PROTEIN RP"/>
    <property type="match status" value="1"/>
</dbReference>
<dbReference type="GO" id="GO:0009626">
    <property type="term" value="P:plant-type hypersensitive response"/>
    <property type="evidence" value="ECO:0007669"/>
    <property type="project" value="UniProtKB-KW"/>
</dbReference>
<dbReference type="InterPro" id="IPR055414">
    <property type="entry name" value="LRR_R13L4/SHOC2-like"/>
</dbReference>
<evidence type="ECO:0000256" key="4">
    <source>
        <dbReference type="ARBA" id="ARBA00008894"/>
    </source>
</evidence>
<feature type="domain" description="Disease resistance N-terminal" evidence="16">
    <location>
        <begin position="6"/>
        <end position="95"/>
    </location>
</feature>
<keyword evidence="13 14" id="KW-0472">Membrane</keyword>
<keyword evidence="14" id="KW-0812">Transmembrane</keyword>
<dbReference type="Gene3D" id="3.40.50.300">
    <property type="entry name" value="P-loop containing nucleotide triphosphate hydrolases"/>
    <property type="match status" value="1"/>
</dbReference>
<dbReference type="Gene3D" id="3.80.10.10">
    <property type="entry name" value="Ribonuclease Inhibitor"/>
    <property type="match status" value="1"/>
</dbReference>
<dbReference type="FunFam" id="1.10.10.10:FF:000322">
    <property type="entry name" value="Probable disease resistance protein At1g63360"/>
    <property type="match status" value="1"/>
</dbReference>
<dbReference type="SUPFAM" id="SSF52058">
    <property type="entry name" value="L domain-like"/>
    <property type="match status" value="1"/>
</dbReference>
<protein>
    <recommendedName>
        <fullName evidence="21">NB-ARC domain-containing protein</fullName>
    </recommendedName>
</protein>
<dbReference type="Pfam" id="PF00931">
    <property type="entry name" value="NB-ARC"/>
    <property type="match status" value="1"/>
</dbReference>
<organism evidence="19 20">
    <name type="scientific">Solanum commersonii</name>
    <name type="common">Commerson's wild potato</name>
    <name type="synonym">Commerson's nightshade</name>
    <dbReference type="NCBI Taxonomy" id="4109"/>
    <lineage>
        <taxon>Eukaryota</taxon>
        <taxon>Viridiplantae</taxon>
        <taxon>Streptophyta</taxon>
        <taxon>Embryophyta</taxon>
        <taxon>Tracheophyta</taxon>
        <taxon>Spermatophyta</taxon>
        <taxon>Magnoliopsida</taxon>
        <taxon>eudicotyledons</taxon>
        <taxon>Gunneridae</taxon>
        <taxon>Pentapetalae</taxon>
        <taxon>asterids</taxon>
        <taxon>lamiids</taxon>
        <taxon>Solanales</taxon>
        <taxon>Solanaceae</taxon>
        <taxon>Solanoideae</taxon>
        <taxon>Solaneae</taxon>
        <taxon>Solanum</taxon>
    </lineage>
</organism>
<evidence type="ECO:0000256" key="7">
    <source>
        <dbReference type="ARBA" id="ARBA00022667"/>
    </source>
</evidence>
<evidence type="ECO:0000259" key="15">
    <source>
        <dbReference type="Pfam" id="PF00931"/>
    </source>
</evidence>
<keyword evidence="14" id="KW-1133">Transmembrane helix</keyword>
<dbReference type="InterPro" id="IPR038005">
    <property type="entry name" value="RX-like_CC"/>
</dbReference>
<evidence type="ECO:0000256" key="1">
    <source>
        <dbReference type="ARBA" id="ARBA00002074"/>
    </source>
</evidence>
<evidence type="ECO:0000259" key="18">
    <source>
        <dbReference type="Pfam" id="PF23598"/>
    </source>
</evidence>
<feature type="domain" description="Disease resistance protein winged helix" evidence="17">
    <location>
        <begin position="407"/>
        <end position="476"/>
    </location>
</feature>
<gene>
    <name evidence="19" type="ORF">H5410_025501</name>
</gene>
<dbReference type="GO" id="GO:0051607">
    <property type="term" value="P:defense response to virus"/>
    <property type="evidence" value="ECO:0007669"/>
    <property type="project" value="UniProtKB-ARBA"/>
</dbReference>
<keyword evidence="11" id="KW-0067">ATP-binding</keyword>
<dbReference type="Gene3D" id="1.10.10.10">
    <property type="entry name" value="Winged helix-like DNA-binding domain superfamily/Winged helix DNA-binding domain"/>
    <property type="match status" value="1"/>
</dbReference>
<accession>A0A9J5YTY3</accession>
<evidence type="ECO:0000259" key="16">
    <source>
        <dbReference type="Pfam" id="PF18052"/>
    </source>
</evidence>
<dbReference type="Pfam" id="PF23559">
    <property type="entry name" value="WHD_DRP"/>
    <property type="match status" value="2"/>
</dbReference>
<evidence type="ECO:0000256" key="12">
    <source>
        <dbReference type="ARBA" id="ARBA00023054"/>
    </source>
</evidence>
<evidence type="ECO:0000256" key="2">
    <source>
        <dbReference type="ARBA" id="ARBA00004170"/>
    </source>
</evidence>
<comment type="function">
    <text evidence="1">Confers resistance to late blight (Phytophthora infestans) races carrying the avirulence gene Avr1. Resistance proteins guard the plant against pathogens that contain an appropriate avirulence protein via an indirect interaction with this avirulence protein. That triggers a defense system including the hypersensitive response, which restricts the pathogen growth.</text>
</comment>
<dbReference type="InterPro" id="IPR044974">
    <property type="entry name" value="Disease_R_plants"/>
</dbReference>
<keyword evidence="6" id="KW-0433">Leucine-rich repeat</keyword>
<dbReference type="GO" id="GO:0043531">
    <property type="term" value="F:ADP binding"/>
    <property type="evidence" value="ECO:0007669"/>
    <property type="project" value="InterPro"/>
</dbReference>
<dbReference type="GO" id="GO:0016020">
    <property type="term" value="C:membrane"/>
    <property type="evidence" value="ECO:0007669"/>
    <property type="project" value="UniProtKB-SubCell"/>
</dbReference>
<evidence type="ECO:0000256" key="9">
    <source>
        <dbReference type="ARBA" id="ARBA00022741"/>
    </source>
</evidence>
<evidence type="ECO:0008006" key="21">
    <source>
        <dbReference type="Google" id="ProtNLM"/>
    </source>
</evidence>
<dbReference type="Gene3D" id="1.10.8.430">
    <property type="entry name" value="Helical domain of apoptotic protease-activating factors"/>
    <property type="match status" value="1"/>
</dbReference>
<dbReference type="GO" id="GO:0005524">
    <property type="term" value="F:ATP binding"/>
    <property type="evidence" value="ECO:0007669"/>
    <property type="project" value="UniProtKB-KW"/>
</dbReference>
<reference evidence="19 20" key="1">
    <citation type="submission" date="2020-09" db="EMBL/GenBank/DDBJ databases">
        <title>De no assembly of potato wild relative species, Solanum commersonii.</title>
        <authorList>
            <person name="Cho K."/>
        </authorList>
    </citation>
    <scope>NUCLEOTIDE SEQUENCE [LARGE SCALE GENOMIC DNA]</scope>
    <source>
        <strain evidence="19">LZ3.2</strain>
        <tissue evidence="19">Leaf</tissue>
    </source>
</reference>
<dbReference type="PRINTS" id="PR00364">
    <property type="entry name" value="DISEASERSIST"/>
</dbReference>
<dbReference type="AlphaFoldDB" id="A0A9J5YTY3"/>
<proteinExistence type="inferred from homology"/>
<keyword evidence="9" id="KW-0547">Nucleotide-binding</keyword>
<keyword evidence="5" id="KW-0963">Cytoplasm</keyword>
<evidence type="ECO:0000256" key="13">
    <source>
        <dbReference type="ARBA" id="ARBA00023136"/>
    </source>
</evidence>